<dbReference type="AlphaFoldDB" id="A0A1T4SGJ6"/>
<dbReference type="GO" id="GO:0005524">
    <property type="term" value="F:ATP binding"/>
    <property type="evidence" value="ECO:0007669"/>
    <property type="project" value="UniProtKB-UniRule"/>
</dbReference>
<comment type="domain">
    <text evidence="15">The C-terminal domain has nuclease activity and interacts with RecD. It interacts with RecA, facilitating its loading onto ssDNA.</text>
</comment>
<dbReference type="HAMAP" id="MF_01485">
    <property type="entry name" value="RecB"/>
    <property type="match status" value="1"/>
</dbReference>
<dbReference type="InterPro" id="IPR011604">
    <property type="entry name" value="PDDEXK-like_dom_sf"/>
</dbReference>
<comment type="caution">
    <text evidence="20">The sequence shown here is derived from an EMBL/GenBank/DDBJ whole genome shotgun (WGS) entry which is preliminary data.</text>
</comment>
<comment type="miscellaneous">
    <text evidence="15">In the RecBCD complex, RecB has a slow 3'-5' helicase, an exonuclease activity and loads RecA onto ssDNA, RecD has a fast 5'-3' helicase activity, while RecC stimulates the ATPase and processivity of the RecB helicase and contributes to recognition of the Chi site.</text>
</comment>
<evidence type="ECO:0000256" key="13">
    <source>
        <dbReference type="ARBA" id="ARBA00034617"/>
    </source>
</evidence>
<evidence type="ECO:0000256" key="7">
    <source>
        <dbReference type="ARBA" id="ARBA00022839"/>
    </source>
</evidence>
<evidence type="ECO:0000256" key="1">
    <source>
        <dbReference type="ARBA" id="ARBA00022722"/>
    </source>
</evidence>
<feature type="binding site" evidence="15">
    <location>
        <position position="1155"/>
    </location>
    <ligand>
        <name>Mg(2+)</name>
        <dbReference type="ChEBI" id="CHEBI:18420"/>
    </ligand>
</feature>
<dbReference type="EC" id="5.6.2.4" evidence="15"/>
<keyword evidence="21" id="KW-1185">Reference proteome</keyword>
<comment type="cofactor">
    <cofactor evidence="15">
        <name>Mg(2+)</name>
        <dbReference type="ChEBI" id="CHEBI:18420"/>
    </cofactor>
    <text evidence="15">Binds 1 Mg(2+) ion per subunit.</text>
</comment>
<dbReference type="NCBIfam" id="TIGR00609">
    <property type="entry name" value="recB"/>
    <property type="match status" value="1"/>
</dbReference>
<comment type="function">
    <text evidence="15">A helicase/nuclease that prepares dsDNA breaks (DSB) for recombinational DNA repair. Binds to DSBs and unwinds DNA via a highly rapid and processive ATP-dependent bidirectional helicase activity. Unwinds dsDNA until it encounters a Chi (crossover hotspot instigator) sequence from the 3' direction. Cuts ssDNA a few nucleotides 3' to the Chi site. The properties and activities of the enzyme are changed at Chi. The Chi-altered holoenzyme produces a long 3'-ssDNA overhang and facilitates RecA-binding to the ssDNA for homologous DNA recombination and repair. Holoenzyme degrades any linearized DNA that is unable to undergo homologous recombination. In the holoenzyme this subunit contributes ATPase, 3'-5' helicase, exonuclease activity and loads RecA onto ssDNA.</text>
</comment>
<dbReference type="InterPro" id="IPR027417">
    <property type="entry name" value="P-loop_NTPase"/>
</dbReference>
<dbReference type="GO" id="GO:0005829">
    <property type="term" value="C:cytosol"/>
    <property type="evidence" value="ECO:0007669"/>
    <property type="project" value="TreeGrafter"/>
</dbReference>
<evidence type="ECO:0000313" key="20">
    <source>
        <dbReference type="EMBL" id="OPX54249.1"/>
    </source>
</evidence>
<keyword evidence="10 15" id="KW-0238">DNA-binding</keyword>
<feature type="region of interest" description="Nuclease activity, interacts with RecD and RecA" evidence="15">
    <location>
        <begin position="926"/>
        <end position="1272"/>
    </location>
</feature>
<evidence type="ECO:0000256" key="16">
    <source>
        <dbReference type="PROSITE-ProRule" id="PRU00560"/>
    </source>
</evidence>
<dbReference type="InterPro" id="IPR000212">
    <property type="entry name" value="DNA_helicase_UvrD/REP"/>
</dbReference>
<feature type="region of interest" description="Disordered" evidence="17">
    <location>
        <begin position="949"/>
        <end position="974"/>
    </location>
</feature>
<gene>
    <name evidence="15" type="primary">recB</name>
    <name evidence="20" type="ORF">BTE48_15230</name>
</gene>
<evidence type="ECO:0000256" key="11">
    <source>
        <dbReference type="ARBA" id="ARBA00023204"/>
    </source>
</evidence>
<evidence type="ECO:0000256" key="17">
    <source>
        <dbReference type="SAM" id="MobiDB-lite"/>
    </source>
</evidence>
<dbReference type="PANTHER" id="PTHR11070">
    <property type="entry name" value="UVRD / RECB / PCRA DNA HELICASE FAMILY MEMBER"/>
    <property type="match status" value="1"/>
</dbReference>
<evidence type="ECO:0000256" key="4">
    <source>
        <dbReference type="ARBA" id="ARBA00022763"/>
    </source>
</evidence>
<dbReference type="GO" id="GO:0003677">
    <property type="term" value="F:DNA binding"/>
    <property type="evidence" value="ECO:0007669"/>
    <property type="project" value="UniProtKB-UniRule"/>
</dbReference>
<keyword evidence="5 15" id="KW-0378">Hydrolase</keyword>
<dbReference type="EMBL" id="MTSM01000031">
    <property type="protein sequence ID" value="OPX54249.1"/>
    <property type="molecule type" value="Genomic_DNA"/>
</dbReference>
<comment type="domain">
    <text evidence="15">The N-terminal DNA-binding domain is a ssDNA-dependent ATPase and has ATP-dependent 3'-5' helicase function. This domain interacts with RecC.</text>
</comment>
<evidence type="ECO:0000259" key="19">
    <source>
        <dbReference type="PROSITE" id="PS51217"/>
    </source>
</evidence>
<dbReference type="Gene3D" id="3.40.50.300">
    <property type="entry name" value="P-loop containing nucleotide triphosphate hydrolases"/>
    <property type="match status" value="2"/>
</dbReference>
<comment type="subunit">
    <text evidence="15">Heterotrimer of RecB, RecC and RecD. All subunits contribute to DNA-binding. Interacts with RecA.</text>
</comment>
<dbReference type="PANTHER" id="PTHR11070:SF23">
    <property type="entry name" value="RECBCD ENZYME SUBUNIT RECB"/>
    <property type="match status" value="1"/>
</dbReference>
<evidence type="ECO:0000256" key="10">
    <source>
        <dbReference type="ARBA" id="ARBA00023125"/>
    </source>
</evidence>
<evidence type="ECO:0000256" key="2">
    <source>
        <dbReference type="ARBA" id="ARBA00022723"/>
    </source>
</evidence>
<keyword evidence="12 15" id="KW-0413">Isomerase</keyword>
<organism evidence="20 21">
    <name type="scientific">Oceanospirillum multiglobuliferum</name>
    <dbReference type="NCBI Taxonomy" id="64969"/>
    <lineage>
        <taxon>Bacteria</taxon>
        <taxon>Pseudomonadati</taxon>
        <taxon>Pseudomonadota</taxon>
        <taxon>Gammaproteobacteria</taxon>
        <taxon>Oceanospirillales</taxon>
        <taxon>Oceanospirillaceae</taxon>
        <taxon>Oceanospirillum</taxon>
    </lineage>
</organism>
<dbReference type="Pfam" id="PF00580">
    <property type="entry name" value="UvrD-helicase"/>
    <property type="match status" value="1"/>
</dbReference>
<comment type="catalytic activity">
    <reaction evidence="13 15">
        <text>Couples ATP hydrolysis with the unwinding of duplex DNA by translocating in the 3'-5' direction.</text>
        <dbReference type="EC" id="5.6.2.4"/>
    </reaction>
</comment>
<evidence type="ECO:0000256" key="8">
    <source>
        <dbReference type="ARBA" id="ARBA00022840"/>
    </source>
</evidence>
<evidence type="ECO:0000256" key="9">
    <source>
        <dbReference type="ARBA" id="ARBA00022842"/>
    </source>
</evidence>
<dbReference type="SUPFAM" id="SSF52980">
    <property type="entry name" value="Restriction endonuclease-like"/>
    <property type="match status" value="1"/>
</dbReference>
<keyword evidence="6 15" id="KW-0347">Helicase</keyword>
<keyword evidence="11 15" id="KW-0234">DNA repair</keyword>
<protein>
    <recommendedName>
        <fullName evidence="15">RecBCD enzyme subunit RecB</fullName>
        <ecNumber evidence="15">3.1.11.5</ecNumber>
        <ecNumber evidence="15">5.6.2.4</ecNumber>
    </recommendedName>
    <alternativeName>
        <fullName evidence="15">DNA 3'-5' helicase subunit RecB</fullName>
    </alternativeName>
    <alternativeName>
        <fullName evidence="15">Exonuclease V subunit RecB</fullName>
        <shortName evidence="15">ExoV subunit RecB</shortName>
    </alternativeName>
    <alternativeName>
        <fullName evidence="15">Helicase/nuclease RecBCD subunit RecB</fullName>
    </alternativeName>
</protein>
<reference evidence="20 21" key="1">
    <citation type="submission" date="2017-01" db="EMBL/GenBank/DDBJ databases">
        <title>Genome Sequencing of a Marine Spirillum, Oceanospirillum multiglobuliferum ATCC 33336, from Japan.</title>
        <authorList>
            <person name="Carney J.G."/>
            <person name="Trachtenberg A.M."/>
            <person name="Rheaume B.A."/>
            <person name="Linnane J.D."/>
            <person name="Pitts N.L."/>
            <person name="Mykles D.L."/>
            <person name="Maclea K.S."/>
        </authorList>
    </citation>
    <scope>NUCLEOTIDE SEQUENCE [LARGE SCALE GENOMIC DNA]</scope>
    <source>
        <strain evidence="20 21">ATCC 33336</strain>
    </source>
</reference>
<dbReference type="CDD" id="cd22352">
    <property type="entry name" value="RecB_C-like"/>
    <property type="match status" value="1"/>
</dbReference>
<comment type="catalytic activity">
    <reaction evidence="15">
        <text>Exonucleolytic cleavage (in the presence of ATP) in either 5'- to 3'- or 3'- to 5'-direction to yield 5'-phosphooligonucleotides.</text>
        <dbReference type="EC" id="3.1.11.5"/>
    </reaction>
</comment>
<keyword evidence="8 15" id="KW-0067">ATP-binding</keyword>
<feature type="binding site" evidence="16">
    <location>
        <begin position="20"/>
        <end position="27"/>
    </location>
    <ligand>
        <name>ATP</name>
        <dbReference type="ChEBI" id="CHEBI:30616"/>
    </ligand>
</feature>
<dbReference type="PROSITE" id="PS51198">
    <property type="entry name" value="UVRD_HELICASE_ATP_BIND"/>
    <property type="match status" value="1"/>
</dbReference>
<evidence type="ECO:0000256" key="15">
    <source>
        <dbReference type="HAMAP-Rule" id="MF_01485"/>
    </source>
</evidence>
<keyword evidence="9 15" id="KW-0460">Magnesium</keyword>
<evidence type="ECO:0000256" key="14">
    <source>
        <dbReference type="ARBA" id="ARBA00048988"/>
    </source>
</evidence>
<dbReference type="GO" id="GO:0016887">
    <property type="term" value="F:ATP hydrolysis activity"/>
    <property type="evidence" value="ECO:0007669"/>
    <property type="project" value="RHEA"/>
</dbReference>
<feature type="domain" description="UvrD-like helicase ATP-binding" evidence="18">
    <location>
        <begin position="1"/>
        <end position="482"/>
    </location>
</feature>
<dbReference type="Pfam" id="PF13361">
    <property type="entry name" value="UvrD_C"/>
    <property type="match status" value="1"/>
</dbReference>
<dbReference type="PROSITE" id="PS51217">
    <property type="entry name" value="UVRD_HELICASE_CTER"/>
    <property type="match status" value="1"/>
</dbReference>
<dbReference type="InterPro" id="IPR014017">
    <property type="entry name" value="DNA_helicase_UvrD-like_C"/>
</dbReference>
<evidence type="ECO:0000259" key="18">
    <source>
        <dbReference type="PROSITE" id="PS51198"/>
    </source>
</evidence>
<feature type="active site" description="For nuclease activity" evidence="15">
    <location>
        <position position="1168"/>
    </location>
</feature>
<dbReference type="GO" id="GO:0009338">
    <property type="term" value="C:exodeoxyribonuclease V complex"/>
    <property type="evidence" value="ECO:0007669"/>
    <property type="project" value="TreeGrafter"/>
</dbReference>
<sequence>MSQILNPLTFPLKGSALIEASAGTGKTYTLALLYLRLVLQHGQTLTGESDESSAFDKPLLPPNILVVTFTNAATQELRERIRLRLVEAAELLSQPEASTLTAEADSILLALKAALVQQGRALSAEARKLALAAEWMDEAAISTIHSWCYRILTEHAFDSGNAFGQELIQTDADYLQQAAEDYWRSFCLHLDENALVQVFEVFSTPNELIEKVKNLLPVVDQLNAGTISDLDQLFSQIKQEKAAILTPLKQQWREQNIAQQLEDLFNQAAKEKRIHAQKLNSSHRGGVIDKLKQWQNSEAEQTGINAESTSFQRMAGLDLSVWKNEADADSQHHCCLALRDLEQQLAQLPRAKQPLLIHAAQWLAERIEQEKLRQQQLYHNDLLVRLDRALQHPTRGDALASSIRRKFPVALVDEFQDTDPVQYRIFNRIYQVQAPLPETGFFMIGDPKQAIYAFRGADIYTYLAARQDAQRHFTLGTNFRSSPALIQQVNRTFMQGEALDKGAFLFKQPEDNPVPFLAVQAGKKGLTGLQIEGQTQSAQQAWLIDTDKVMDYRQQSAEVAANEIARLLVLGQRNLATLPDEYNPEQRAPVMPKDIAVLVNSGNEAQIIAEALYQRGIASVYLSDRSSVYQSAAAAELLLLLRAVANPLDDRRLKQALACALAGYSVLNLERLNCDELYWEAQIERFVQLQKIWQYQGVLALIYQLIERFQIAQRLLLQRGGERHLTDLLHLGELLQQASEQFEGEQALIRYFEEAQLNPDEHNESQQQRLESDRELVKIVTIHKSKGLEYPLVFLPFICNYRQETGKYLPVKTHNEQGELAVHLSLSTDILQKADEERLAEDLRKLYVALTRARYGNWLGMACLEQLSQSAIGYILGIKTAPTIDDLSTQSCLQLITPSTEHFHYQAPQEARLDAARTSQLKRLTPWWIASYSAIRYGQKSAEVVSDKRFDQPLMEEESASQATAREEPSTAEKPIPAALMMPPLSAQTRSLHQFPAGSKYGTFLHSLLEWAAGQTFLHHEQNGQGSQSGQKRYKGFAATAHPDFQKERLDMLGKRCNLRQLQDWVYPLNNWLQDFIRQPWQLNALPEIDGTVPSFALADLKPSQIHIEMEFLLQSRFVQSTELDALVIDNTLAKAPRPMAQPSLLNGLLKGFIDLVLEHQGRYYVVDWKSNKLGEDDQAYTESAMRNAMLDHRYDLQYVLYLLALHRQLKARLPNYDYDLHVGGAVYVFLRGNQSPSQGLFMDRPSKAFIEQLDKLFSAEQSCQQPAQEAV</sequence>
<dbReference type="EC" id="3.1.11.5" evidence="15"/>
<evidence type="ECO:0000256" key="6">
    <source>
        <dbReference type="ARBA" id="ARBA00022806"/>
    </source>
</evidence>
<feature type="binding site" evidence="15">
    <location>
        <position position="1006"/>
    </location>
    <ligand>
        <name>Mg(2+)</name>
        <dbReference type="ChEBI" id="CHEBI:18420"/>
    </ligand>
</feature>
<feature type="region of interest" description="DNA-binding and helicase activity, interacts with RecC" evidence="15">
    <location>
        <begin position="1"/>
        <end position="880"/>
    </location>
</feature>
<comment type="similarity">
    <text evidence="15">Belongs to the helicase family. UvrD subfamily.</text>
</comment>
<dbReference type="InterPro" id="IPR014016">
    <property type="entry name" value="UvrD-like_ATP-bd"/>
</dbReference>
<proteinExistence type="inferred from homology"/>
<dbReference type="GO" id="GO:0000287">
    <property type="term" value="F:magnesium ion binding"/>
    <property type="evidence" value="ECO:0007669"/>
    <property type="project" value="UniProtKB-UniRule"/>
</dbReference>
<keyword evidence="1 15" id="KW-0540">Nuclease</keyword>
<dbReference type="InterPro" id="IPR011335">
    <property type="entry name" value="Restrct_endonuc-II-like"/>
</dbReference>
<keyword evidence="4 15" id="KW-0227">DNA damage</keyword>
<dbReference type="Proteomes" id="UP000191418">
    <property type="component" value="Unassembled WGS sequence"/>
</dbReference>
<evidence type="ECO:0000313" key="21">
    <source>
        <dbReference type="Proteomes" id="UP000191418"/>
    </source>
</evidence>
<dbReference type="GO" id="GO:0000724">
    <property type="term" value="P:double-strand break repair via homologous recombination"/>
    <property type="evidence" value="ECO:0007669"/>
    <property type="project" value="UniProtKB-UniRule"/>
</dbReference>
<dbReference type="STRING" id="64969.SAMN02745127_03054"/>
<dbReference type="InterPro" id="IPR004586">
    <property type="entry name" value="RecB"/>
</dbReference>
<evidence type="ECO:0000256" key="3">
    <source>
        <dbReference type="ARBA" id="ARBA00022741"/>
    </source>
</evidence>
<comment type="catalytic activity">
    <reaction evidence="14 15">
        <text>ATP + H2O = ADP + phosphate + H(+)</text>
        <dbReference type="Rhea" id="RHEA:13065"/>
        <dbReference type="ChEBI" id="CHEBI:15377"/>
        <dbReference type="ChEBI" id="CHEBI:15378"/>
        <dbReference type="ChEBI" id="CHEBI:30616"/>
        <dbReference type="ChEBI" id="CHEBI:43474"/>
        <dbReference type="ChEBI" id="CHEBI:456216"/>
        <dbReference type="EC" id="5.6.2.4"/>
    </reaction>
</comment>
<evidence type="ECO:0000256" key="5">
    <source>
        <dbReference type="ARBA" id="ARBA00022801"/>
    </source>
</evidence>
<dbReference type="SUPFAM" id="SSF52540">
    <property type="entry name" value="P-loop containing nucleoside triphosphate hydrolases"/>
    <property type="match status" value="1"/>
</dbReference>
<keyword evidence="2 15" id="KW-0479">Metal-binding</keyword>
<dbReference type="GO" id="GO:0043138">
    <property type="term" value="F:3'-5' DNA helicase activity"/>
    <property type="evidence" value="ECO:0007669"/>
    <property type="project" value="UniProtKB-UniRule"/>
</dbReference>
<evidence type="ECO:0000256" key="12">
    <source>
        <dbReference type="ARBA" id="ARBA00023235"/>
    </source>
</evidence>
<dbReference type="OrthoDB" id="9810135at2"/>
<dbReference type="Gene3D" id="1.10.486.10">
    <property type="entry name" value="PCRA, domain 4"/>
    <property type="match status" value="1"/>
</dbReference>
<keyword evidence="7 15" id="KW-0269">Exonuclease</keyword>
<dbReference type="InterPro" id="IPR038726">
    <property type="entry name" value="PDDEXK_AddAB-type"/>
</dbReference>
<accession>A0A1T4SGJ6</accession>
<dbReference type="Gene3D" id="1.10.3170.10">
    <property type="entry name" value="Recbcd, chain B, domain 2"/>
    <property type="match status" value="1"/>
</dbReference>
<feature type="domain" description="UvrD-like helicase C-terminal" evidence="19">
    <location>
        <begin position="505"/>
        <end position="787"/>
    </location>
</feature>
<feature type="binding site" evidence="15">
    <location>
        <position position="1168"/>
    </location>
    <ligand>
        <name>Mg(2+)</name>
        <dbReference type="ChEBI" id="CHEBI:18420"/>
    </ligand>
</feature>
<dbReference type="Gene3D" id="3.90.320.10">
    <property type="match status" value="1"/>
</dbReference>
<keyword evidence="3 15" id="KW-0547">Nucleotide-binding</keyword>
<dbReference type="RefSeq" id="WP_078746563.1">
    <property type="nucleotide sequence ID" value="NZ_FUXG01000032.1"/>
</dbReference>
<name>A0A1T4SGJ6_9GAMM</name>
<dbReference type="Pfam" id="PF12705">
    <property type="entry name" value="PDDEXK_1"/>
    <property type="match status" value="1"/>
</dbReference>
<dbReference type="GO" id="GO:0008854">
    <property type="term" value="F:exodeoxyribonuclease V activity"/>
    <property type="evidence" value="ECO:0007669"/>
    <property type="project" value="UniProtKB-EC"/>
</dbReference>